<protein>
    <submittedName>
        <fullName evidence="6">ESX secretion-associated protein EspG</fullName>
    </submittedName>
</protein>
<proteinExistence type="inferred from homology"/>
<evidence type="ECO:0000256" key="3">
    <source>
        <dbReference type="ARBA" id="ARBA00022490"/>
    </source>
</evidence>
<accession>A0A5Q0HBV3</accession>
<keyword evidence="4" id="KW-0143">Chaperone</keyword>
<gene>
    <name evidence="6" type="ORF">EKG83_45545</name>
</gene>
<feature type="compositionally biased region" description="Polar residues" evidence="5">
    <location>
        <begin position="1"/>
        <end position="19"/>
    </location>
</feature>
<dbReference type="EMBL" id="CP034550">
    <property type="protein sequence ID" value="QFZ23748.1"/>
    <property type="molecule type" value="Genomic_DNA"/>
</dbReference>
<evidence type="ECO:0000256" key="4">
    <source>
        <dbReference type="ARBA" id="ARBA00023186"/>
    </source>
</evidence>
<feature type="region of interest" description="Disordered" evidence="5">
    <location>
        <begin position="1"/>
        <end position="21"/>
    </location>
</feature>
<evidence type="ECO:0000256" key="1">
    <source>
        <dbReference type="ARBA" id="ARBA00004496"/>
    </source>
</evidence>
<evidence type="ECO:0000256" key="2">
    <source>
        <dbReference type="ARBA" id="ARBA00006411"/>
    </source>
</evidence>
<evidence type="ECO:0000256" key="5">
    <source>
        <dbReference type="SAM" id="MobiDB-lite"/>
    </source>
</evidence>
<dbReference type="AlphaFoldDB" id="A0A5Q0HBV3"/>
<comment type="subcellular location">
    <subcellularLocation>
        <location evidence="1">Cytoplasm</location>
    </subcellularLocation>
</comment>
<sequence length="273" mass="29005">MTSGWSCSRSSATSPSGSDVSPVVLSTLEFDVAWEGERLTRRNVALDVPSPGITHTERALLVEQAWRSMAERGVAANGRLAPEVADAFALLANPQVSVDIWIWVDRRKIKGLAAAAGDEAVLAVVDGDEVWLIDSRASALAESAVSVAGEVPAGYGRSISLPNDVLRAASDEAGQDAEKLVLALERHGLPLHEAQELAGMCDGMGTRGQFGAERARPGGPPVRAGRVVAWHDTPSGRYLHQVRPSSDGRSWSTVTPIDNARLAGCVWELLQEV</sequence>
<dbReference type="Proteomes" id="UP000325787">
    <property type="component" value="Chromosome"/>
</dbReference>
<name>A0A5Q0HBV3_SACSY</name>
<dbReference type="InterPro" id="IPR025734">
    <property type="entry name" value="EspG"/>
</dbReference>
<evidence type="ECO:0000313" key="6">
    <source>
        <dbReference type="EMBL" id="QFZ23748.1"/>
    </source>
</evidence>
<dbReference type="Pfam" id="PF14011">
    <property type="entry name" value="ESX-1_EspG"/>
    <property type="match status" value="1"/>
</dbReference>
<keyword evidence="3" id="KW-0963">Cytoplasm</keyword>
<keyword evidence="7" id="KW-1185">Reference proteome</keyword>
<reference evidence="7" key="1">
    <citation type="journal article" date="2021" name="Curr. Microbiol.">
        <title>Complete genome of nocamycin-producing strain Saccharothrix syringae NRRL B-16468 reveals the biosynthetic potential for secondary metabolites.</title>
        <authorList>
            <person name="Mo X."/>
            <person name="Yang S."/>
        </authorList>
    </citation>
    <scope>NUCLEOTIDE SEQUENCE [LARGE SCALE GENOMIC DNA]</scope>
    <source>
        <strain evidence="7">ATCC 51364 / DSM 43886 / JCM 6844 / KCTC 9398 / NBRC 14523 / NRRL B-16468 / INA 2240</strain>
    </source>
</reference>
<organism evidence="6 7">
    <name type="scientific">Saccharothrix syringae</name>
    <name type="common">Nocardiopsis syringae</name>
    <dbReference type="NCBI Taxonomy" id="103733"/>
    <lineage>
        <taxon>Bacteria</taxon>
        <taxon>Bacillati</taxon>
        <taxon>Actinomycetota</taxon>
        <taxon>Actinomycetes</taxon>
        <taxon>Pseudonocardiales</taxon>
        <taxon>Pseudonocardiaceae</taxon>
        <taxon>Saccharothrix</taxon>
    </lineage>
</organism>
<comment type="similarity">
    <text evidence="2">Belongs to the EspG family.</text>
</comment>
<evidence type="ECO:0000313" key="7">
    <source>
        <dbReference type="Proteomes" id="UP000325787"/>
    </source>
</evidence>
<dbReference type="KEGG" id="ssyi:EKG83_45545"/>
<dbReference type="OrthoDB" id="3679349at2"/>